<organism evidence="1 2">
    <name type="scientific">Aureimonas glaciei</name>
    <dbReference type="NCBI Taxonomy" id="1776957"/>
    <lineage>
        <taxon>Bacteria</taxon>
        <taxon>Pseudomonadati</taxon>
        <taxon>Pseudomonadota</taxon>
        <taxon>Alphaproteobacteria</taxon>
        <taxon>Hyphomicrobiales</taxon>
        <taxon>Aurantimonadaceae</taxon>
        <taxon>Aureimonas</taxon>
    </lineage>
</organism>
<reference evidence="1" key="2">
    <citation type="submission" date="2020-09" db="EMBL/GenBank/DDBJ databases">
        <authorList>
            <person name="Sun Q."/>
            <person name="Zhou Y."/>
        </authorList>
    </citation>
    <scope>NUCLEOTIDE SEQUENCE</scope>
    <source>
        <strain evidence="1">CGMCC 1.15493</strain>
    </source>
</reference>
<gene>
    <name evidence="1" type="ORF">GCM10011335_10940</name>
</gene>
<dbReference type="SFLD" id="SFLDS00003">
    <property type="entry name" value="Haloacid_Dehalogenase"/>
    <property type="match status" value="1"/>
</dbReference>
<dbReference type="EMBL" id="BMJJ01000002">
    <property type="protein sequence ID" value="GGD09833.1"/>
    <property type="molecule type" value="Genomic_DNA"/>
</dbReference>
<dbReference type="AlphaFoldDB" id="A0A917D760"/>
<dbReference type="InterPro" id="IPR023198">
    <property type="entry name" value="PGP-like_dom2"/>
</dbReference>
<dbReference type="PANTHER" id="PTHR43481:SF4">
    <property type="entry name" value="GLYCEROL-1-PHOSPHATE PHOSPHOHYDROLASE 1-RELATED"/>
    <property type="match status" value="1"/>
</dbReference>
<comment type="caution">
    <text evidence="1">The sequence shown here is derived from an EMBL/GenBank/DDBJ whole genome shotgun (WGS) entry which is preliminary data.</text>
</comment>
<dbReference type="SUPFAM" id="SSF56784">
    <property type="entry name" value="HAD-like"/>
    <property type="match status" value="1"/>
</dbReference>
<evidence type="ECO:0000313" key="2">
    <source>
        <dbReference type="Proteomes" id="UP000613160"/>
    </source>
</evidence>
<dbReference type="SFLD" id="SFLDG01129">
    <property type="entry name" value="C1.5:_HAD__Beta-PGM__Phosphata"/>
    <property type="match status" value="1"/>
</dbReference>
<dbReference type="Gene3D" id="3.40.50.1000">
    <property type="entry name" value="HAD superfamily/HAD-like"/>
    <property type="match status" value="1"/>
</dbReference>
<dbReference type="NCBIfam" id="TIGR01509">
    <property type="entry name" value="HAD-SF-IA-v3"/>
    <property type="match status" value="1"/>
</dbReference>
<protein>
    <submittedName>
        <fullName evidence="1">Glycerol-3-phosphatase</fullName>
    </submittedName>
</protein>
<dbReference type="InterPro" id="IPR023214">
    <property type="entry name" value="HAD_sf"/>
</dbReference>
<keyword evidence="2" id="KW-1185">Reference proteome</keyword>
<dbReference type="Proteomes" id="UP000613160">
    <property type="component" value="Unassembled WGS sequence"/>
</dbReference>
<dbReference type="Pfam" id="PF00702">
    <property type="entry name" value="Hydrolase"/>
    <property type="match status" value="1"/>
</dbReference>
<dbReference type="InterPro" id="IPR036412">
    <property type="entry name" value="HAD-like_sf"/>
</dbReference>
<proteinExistence type="predicted"/>
<name>A0A917D760_9HYPH</name>
<sequence length="219" mass="23440">MSFVPRRPVEADALLFDMDGTLLLSHAVVERIWRRWAAANGVDGEEIIASAHGVRMIDTMRRFCPPGLSPEVEAARLDQEEREDTDGIVAIAGAADFLRSLPEGRWAIVTSADPILADIRLRAAGLTPPPVLITAHDVTRGKPDPQGYREGARRLGFAAENCVVFEDAPAGIAAGEAAGAHVVVLSTLLKPEALQGRDWIADYSRLVATSADGGRVVIS</sequence>
<reference evidence="1" key="1">
    <citation type="journal article" date="2014" name="Int. J. Syst. Evol. Microbiol.">
        <title>Complete genome sequence of Corynebacterium casei LMG S-19264T (=DSM 44701T), isolated from a smear-ripened cheese.</title>
        <authorList>
            <consortium name="US DOE Joint Genome Institute (JGI-PGF)"/>
            <person name="Walter F."/>
            <person name="Albersmeier A."/>
            <person name="Kalinowski J."/>
            <person name="Ruckert C."/>
        </authorList>
    </citation>
    <scope>NUCLEOTIDE SEQUENCE</scope>
    <source>
        <strain evidence="1">CGMCC 1.15493</strain>
    </source>
</reference>
<dbReference type="GO" id="GO:0050308">
    <property type="term" value="F:sugar-phosphatase activity"/>
    <property type="evidence" value="ECO:0007669"/>
    <property type="project" value="TreeGrafter"/>
</dbReference>
<dbReference type="InterPro" id="IPR006439">
    <property type="entry name" value="HAD-SF_hydro_IA"/>
</dbReference>
<dbReference type="RefSeq" id="WP_244639862.1">
    <property type="nucleotide sequence ID" value="NZ_BMJJ01000002.1"/>
</dbReference>
<dbReference type="InterPro" id="IPR051806">
    <property type="entry name" value="HAD-like_SPP"/>
</dbReference>
<accession>A0A917D760</accession>
<dbReference type="PANTHER" id="PTHR43481">
    <property type="entry name" value="FRUCTOSE-1-PHOSPHATE PHOSPHATASE"/>
    <property type="match status" value="1"/>
</dbReference>
<dbReference type="Gene3D" id="1.10.150.240">
    <property type="entry name" value="Putative phosphatase, domain 2"/>
    <property type="match status" value="1"/>
</dbReference>
<evidence type="ECO:0000313" key="1">
    <source>
        <dbReference type="EMBL" id="GGD09833.1"/>
    </source>
</evidence>